<evidence type="ECO:0000313" key="3">
    <source>
        <dbReference type="Proteomes" id="UP000658720"/>
    </source>
</evidence>
<organism evidence="2 3">
    <name type="scientific">Synechocystis salina LEGE 00031</name>
    <dbReference type="NCBI Taxonomy" id="1828736"/>
    <lineage>
        <taxon>Bacteria</taxon>
        <taxon>Bacillati</taxon>
        <taxon>Cyanobacteriota</taxon>
        <taxon>Cyanophyceae</taxon>
        <taxon>Synechococcales</taxon>
        <taxon>Merismopediaceae</taxon>
        <taxon>Synechocystis</taxon>
    </lineage>
</organism>
<dbReference type="RefSeq" id="WP_190599898.1">
    <property type="nucleotide sequence ID" value="NZ_JADEVV010000013.1"/>
</dbReference>
<gene>
    <name evidence="2" type="ORF">IQ217_06245</name>
</gene>
<comment type="caution">
    <text evidence="2">The sequence shown here is derived from an EMBL/GenBank/DDBJ whole genome shotgun (WGS) entry which is preliminary data.</text>
</comment>
<proteinExistence type="predicted"/>
<dbReference type="EMBL" id="JADEVV010000013">
    <property type="protein sequence ID" value="MBE9253465.1"/>
    <property type="molecule type" value="Genomic_DNA"/>
</dbReference>
<protein>
    <submittedName>
        <fullName evidence="2">Uncharacterized protein</fullName>
    </submittedName>
</protein>
<feature type="transmembrane region" description="Helical" evidence="1">
    <location>
        <begin position="6"/>
        <end position="21"/>
    </location>
</feature>
<reference evidence="2 3" key="1">
    <citation type="submission" date="2020-10" db="EMBL/GenBank/DDBJ databases">
        <authorList>
            <person name="Castelo-Branco R."/>
            <person name="Eusebio N."/>
            <person name="Adriana R."/>
            <person name="Vieira A."/>
            <person name="Brugerolle De Fraissinette N."/>
            <person name="Rezende De Castro R."/>
            <person name="Schneider M.P."/>
            <person name="Vasconcelos V."/>
            <person name="Leao P.N."/>
        </authorList>
    </citation>
    <scope>NUCLEOTIDE SEQUENCE [LARGE SCALE GENOMIC DNA]</scope>
    <source>
        <strain evidence="2 3">LEGE 00031</strain>
    </source>
</reference>
<keyword evidence="1" id="KW-1133">Transmembrane helix</keyword>
<accession>A0ABR9VQ36</accession>
<dbReference type="Proteomes" id="UP000658720">
    <property type="component" value="Unassembled WGS sequence"/>
</dbReference>
<keyword evidence="1" id="KW-0472">Membrane</keyword>
<keyword evidence="3" id="KW-1185">Reference proteome</keyword>
<sequence length="71" mass="8356">MKKLYIIAIILSMITFSLILWRQTYKPDRVDVDPAIVSEMEYYFKQKECTQAMIDQSNGYDVKLPENCLSD</sequence>
<evidence type="ECO:0000256" key="1">
    <source>
        <dbReference type="SAM" id="Phobius"/>
    </source>
</evidence>
<keyword evidence="1" id="KW-0812">Transmembrane</keyword>
<name>A0ABR9VQ36_9SYNC</name>
<evidence type="ECO:0000313" key="2">
    <source>
        <dbReference type="EMBL" id="MBE9253465.1"/>
    </source>
</evidence>